<dbReference type="Proteomes" id="UP001164803">
    <property type="component" value="Chromosome"/>
</dbReference>
<reference evidence="1" key="1">
    <citation type="submission" date="2022-08" db="EMBL/GenBank/DDBJ databases">
        <title>Alicyclobacillus dauci DSM2870, complete genome.</title>
        <authorList>
            <person name="Wang Q."/>
            <person name="Cai R."/>
            <person name="Wang Z."/>
        </authorList>
    </citation>
    <scope>NUCLEOTIDE SEQUENCE</scope>
    <source>
        <strain evidence="1">DSM 28700</strain>
    </source>
</reference>
<name>A0ABY6Z4J6_9BACL</name>
<evidence type="ECO:0000313" key="2">
    <source>
        <dbReference type="Proteomes" id="UP001164803"/>
    </source>
</evidence>
<sequence length="121" mass="13432">MNESITALVEEMLQIGNQALDSLEDPSLPFSNVEGLLNKRQRCFETLEDVIAGAERPLGSKLEWIRSSLSSIFEQNQRILEVVKSRQSGVGTSLRSIRGIERFIARALSTSTSGRQINVVL</sequence>
<protein>
    <recommendedName>
        <fullName evidence="3">FlgN protein</fullName>
    </recommendedName>
</protein>
<evidence type="ECO:0008006" key="3">
    <source>
        <dbReference type="Google" id="ProtNLM"/>
    </source>
</evidence>
<keyword evidence="2" id="KW-1185">Reference proteome</keyword>
<evidence type="ECO:0000313" key="1">
    <source>
        <dbReference type="EMBL" id="WAH37689.1"/>
    </source>
</evidence>
<dbReference type="RefSeq" id="WP_268045206.1">
    <property type="nucleotide sequence ID" value="NZ_CP104064.1"/>
</dbReference>
<dbReference type="EMBL" id="CP104064">
    <property type="protein sequence ID" value="WAH37689.1"/>
    <property type="molecule type" value="Genomic_DNA"/>
</dbReference>
<proteinExistence type="predicted"/>
<gene>
    <name evidence="1" type="ORF">NZD86_04030</name>
</gene>
<organism evidence="1 2">
    <name type="scientific">Alicyclobacillus dauci</name>
    <dbReference type="NCBI Taxonomy" id="1475485"/>
    <lineage>
        <taxon>Bacteria</taxon>
        <taxon>Bacillati</taxon>
        <taxon>Bacillota</taxon>
        <taxon>Bacilli</taxon>
        <taxon>Bacillales</taxon>
        <taxon>Alicyclobacillaceae</taxon>
        <taxon>Alicyclobacillus</taxon>
    </lineage>
</organism>
<accession>A0ABY6Z4J6</accession>